<gene>
    <name evidence="5" type="ORF">AZF04_12360</name>
</gene>
<dbReference type="InterPro" id="IPR010158">
    <property type="entry name" value="Amidase_Cbmase"/>
</dbReference>
<evidence type="ECO:0000313" key="6">
    <source>
        <dbReference type="Proteomes" id="UP000075806"/>
    </source>
</evidence>
<dbReference type="Gene3D" id="3.30.70.360">
    <property type="match status" value="1"/>
</dbReference>
<comment type="caution">
    <text evidence="5">The sequence shown here is derived from an EMBL/GenBank/DDBJ whole genome shotgun (WGS) entry which is preliminary data.</text>
</comment>
<dbReference type="InterPro" id="IPR036264">
    <property type="entry name" value="Bact_exopeptidase_dim_dom"/>
</dbReference>
<dbReference type="InterPro" id="IPR011650">
    <property type="entry name" value="Peptidase_M20_dimer"/>
</dbReference>
<dbReference type="Pfam" id="PF01546">
    <property type="entry name" value="Peptidase_M20"/>
    <property type="match status" value="1"/>
</dbReference>
<dbReference type="Proteomes" id="UP000075806">
    <property type="component" value="Unassembled WGS sequence"/>
</dbReference>
<dbReference type="PANTHER" id="PTHR32494">
    <property type="entry name" value="ALLANTOATE DEIMINASE-RELATED"/>
    <property type="match status" value="1"/>
</dbReference>
<dbReference type="Gene3D" id="3.40.630.10">
    <property type="entry name" value="Zn peptidases"/>
    <property type="match status" value="1"/>
</dbReference>
<dbReference type="InterPro" id="IPR002933">
    <property type="entry name" value="Peptidase_M20"/>
</dbReference>
<dbReference type="CDD" id="cd03884">
    <property type="entry name" value="M20_bAS"/>
    <property type="match status" value="1"/>
</dbReference>
<feature type="binding site" evidence="3">
    <location>
        <position position="196"/>
    </location>
    <ligand>
        <name>Zn(2+)</name>
        <dbReference type="ChEBI" id="CHEBI:29105"/>
        <label>1</label>
    </ligand>
</feature>
<evidence type="ECO:0000256" key="1">
    <source>
        <dbReference type="ARBA" id="ARBA00006153"/>
    </source>
</evidence>
<dbReference type="SUPFAM" id="SSF55031">
    <property type="entry name" value="Bacterial exopeptidase dimerisation domain"/>
    <property type="match status" value="1"/>
</dbReference>
<dbReference type="PIRSF" id="PIRSF001235">
    <property type="entry name" value="Amidase_carbamoylase"/>
    <property type="match status" value="1"/>
</dbReference>
<organism evidence="5 6">
    <name type="scientific">Alkalihalobacillus trypoxylicola</name>
    <dbReference type="NCBI Taxonomy" id="519424"/>
    <lineage>
        <taxon>Bacteria</taxon>
        <taxon>Bacillati</taxon>
        <taxon>Bacillota</taxon>
        <taxon>Bacilli</taxon>
        <taxon>Bacillales</taxon>
        <taxon>Bacillaceae</taxon>
        <taxon>Alkalihalobacillus</taxon>
    </lineage>
</organism>
<feature type="binding site" evidence="3">
    <location>
        <position position="97"/>
    </location>
    <ligand>
        <name>Zn(2+)</name>
        <dbReference type="ChEBI" id="CHEBI:29105"/>
        <label>2</label>
    </ligand>
</feature>
<dbReference type="Pfam" id="PF07687">
    <property type="entry name" value="M20_dimer"/>
    <property type="match status" value="1"/>
</dbReference>
<proteinExistence type="inferred from homology"/>
<comment type="cofactor">
    <cofactor evidence="3">
        <name>Zn(2+)</name>
        <dbReference type="ChEBI" id="CHEBI:29105"/>
    </cofactor>
    <text evidence="3">Binds 2 Zn(2+) ions per subunit.</text>
</comment>
<dbReference type="NCBIfam" id="TIGR01879">
    <property type="entry name" value="hydantase"/>
    <property type="match status" value="1"/>
</dbReference>
<keyword evidence="2 5" id="KW-0378">Hydrolase</keyword>
<dbReference type="RefSeq" id="WP_061950066.1">
    <property type="nucleotide sequence ID" value="NZ_LTAO01000038.1"/>
</dbReference>
<evidence type="ECO:0000256" key="2">
    <source>
        <dbReference type="ARBA" id="ARBA00022801"/>
    </source>
</evidence>
<evidence type="ECO:0000259" key="4">
    <source>
        <dbReference type="Pfam" id="PF07687"/>
    </source>
</evidence>
<dbReference type="STRING" id="519424.AZF04_12360"/>
<reference evidence="5" key="1">
    <citation type="submission" date="2016-02" db="EMBL/GenBank/DDBJ databases">
        <title>Genome sequence of Bacillus trypoxylicola KCTC 13244(T).</title>
        <authorList>
            <person name="Jeong H."/>
            <person name="Park S.-H."/>
            <person name="Choi S.-K."/>
        </authorList>
    </citation>
    <scope>NUCLEOTIDE SEQUENCE [LARGE SCALE GENOMIC DNA]</scope>
    <source>
        <strain evidence="5">KCTC 13244</strain>
    </source>
</reference>
<name>A0A161QDR9_9BACI</name>
<feature type="binding site" evidence="3">
    <location>
        <position position="97"/>
    </location>
    <ligand>
        <name>Zn(2+)</name>
        <dbReference type="ChEBI" id="CHEBI:29105"/>
        <label>1</label>
    </ligand>
</feature>
<feature type="binding site" evidence="3">
    <location>
        <position position="132"/>
    </location>
    <ligand>
        <name>Zn(2+)</name>
        <dbReference type="ChEBI" id="CHEBI:29105"/>
        <label>2</label>
    </ligand>
</feature>
<dbReference type="GO" id="GO:0046872">
    <property type="term" value="F:metal ion binding"/>
    <property type="evidence" value="ECO:0007669"/>
    <property type="project" value="UniProtKB-KW"/>
</dbReference>
<sequence length="413" mass="45432">MIALKINANRLWESLDKINQFGRNPRYPEKGNTRLSLTIEDLKARQYLINLMKESGLKVKVDPVGNICGRLEGLNSQAPVIMTGSHIDTVVQGGRFDGTLGVLGAIEAVRTIHELGITPLHPIEVVSFTDEEGTRFGTGYIGSRAISGQLDDSVLKLKDDQGISLYEALKLAGYQPDLYKDCMRKKSEIKSFVELHIEQGKVLEENDLSVGIVTHIQGPVWLQVSLTGSADHAGATPMYMRKDASLAMAEMMLAVEKAAIEHSGVATVGKLEVLPGGVNIIPGHAQFSVDLRHIDKQKRTEMLKSFKKDMETISRERNVDALLEIKKEVDPAECSTTLIEIISNVCKQSQISTMTLQCGAGHDSLMMNDRTETAMIFVRSQKGISHNPLEYSSLEDCAKGTEVLMNTLLKLAQ</sequence>
<keyword evidence="6" id="KW-1185">Reference proteome</keyword>
<dbReference type="GO" id="GO:0016813">
    <property type="term" value="F:hydrolase activity, acting on carbon-nitrogen (but not peptide) bonds, in linear amidines"/>
    <property type="evidence" value="ECO:0007669"/>
    <property type="project" value="InterPro"/>
</dbReference>
<keyword evidence="3" id="KW-0862">Zinc</keyword>
<dbReference type="NCBIfam" id="NF006771">
    <property type="entry name" value="PRK09290.1-5"/>
    <property type="match status" value="1"/>
</dbReference>
<dbReference type="AlphaFoldDB" id="A0A161QDR9"/>
<dbReference type="EMBL" id="LTAO01000038">
    <property type="protein sequence ID" value="KYG26597.1"/>
    <property type="molecule type" value="Genomic_DNA"/>
</dbReference>
<keyword evidence="3" id="KW-0479">Metal-binding</keyword>
<accession>A0A161QDR9</accession>
<evidence type="ECO:0000313" key="5">
    <source>
        <dbReference type="EMBL" id="KYG26597.1"/>
    </source>
</evidence>
<dbReference type="SUPFAM" id="SSF53187">
    <property type="entry name" value="Zn-dependent exopeptidases"/>
    <property type="match status" value="1"/>
</dbReference>
<dbReference type="PANTHER" id="PTHR32494:SF5">
    <property type="entry name" value="ALLANTOATE AMIDOHYDROLASE"/>
    <property type="match status" value="1"/>
</dbReference>
<feature type="domain" description="Peptidase M20 dimerisation" evidence="4">
    <location>
        <begin position="217"/>
        <end position="315"/>
    </location>
</feature>
<feature type="binding site" evidence="3">
    <location>
        <position position="386"/>
    </location>
    <ligand>
        <name>Zn(2+)</name>
        <dbReference type="ChEBI" id="CHEBI:29105"/>
        <label>2</label>
    </ligand>
</feature>
<feature type="binding site" evidence="3">
    <location>
        <position position="86"/>
    </location>
    <ligand>
        <name>Zn(2+)</name>
        <dbReference type="ChEBI" id="CHEBI:29105"/>
        <label>1</label>
    </ligand>
</feature>
<evidence type="ECO:0000256" key="3">
    <source>
        <dbReference type="PIRSR" id="PIRSR001235-1"/>
    </source>
</evidence>
<protein>
    <submittedName>
        <fullName evidence="5">Allantoate amidohydrolase</fullName>
    </submittedName>
</protein>
<comment type="similarity">
    <text evidence="1">Belongs to the peptidase M20 family.</text>
</comment>